<evidence type="ECO:0000259" key="1">
    <source>
        <dbReference type="Pfam" id="PF21882"/>
    </source>
</evidence>
<dbReference type="EMBL" id="WMIE01000008">
    <property type="protein sequence ID" value="MTH78755.1"/>
    <property type="molecule type" value="Genomic_DNA"/>
</dbReference>
<keyword evidence="3" id="KW-1185">Reference proteome</keyword>
<feature type="domain" description="Putative tail fiber protein gp53-like C-terminal" evidence="1">
    <location>
        <begin position="265"/>
        <end position="349"/>
    </location>
</feature>
<dbReference type="CDD" id="cd19958">
    <property type="entry name" value="pyocin_knob"/>
    <property type="match status" value="2"/>
</dbReference>
<organism evidence="2 3">
    <name type="scientific">Paracoccus aestuariivivens</name>
    <dbReference type="NCBI Taxonomy" id="1820333"/>
    <lineage>
        <taxon>Bacteria</taxon>
        <taxon>Pseudomonadati</taxon>
        <taxon>Pseudomonadota</taxon>
        <taxon>Alphaproteobacteria</taxon>
        <taxon>Rhodobacterales</taxon>
        <taxon>Paracoccaceae</taxon>
        <taxon>Paracoccus</taxon>
    </lineage>
</organism>
<dbReference type="InterPro" id="IPR054075">
    <property type="entry name" value="Gp53-like_C"/>
</dbReference>
<dbReference type="Pfam" id="PF21882">
    <property type="entry name" value="Gp53-like_C"/>
    <property type="match status" value="1"/>
</dbReference>
<evidence type="ECO:0000313" key="3">
    <source>
        <dbReference type="Proteomes" id="UP000478183"/>
    </source>
</evidence>
<proteinExistence type="predicted"/>
<protein>
    <recommendedName>
        <fullName evidence="1">Putative tail fiber protein gp53-like C-terminal domain-containing protein</fullName>
    </recommendedName>
</protein>
<sequence>MADLPELAEWIAGIYQIEQTDPVLGGAPNETTGAGLTNIPALQLAKRTLWLKQLVENAGIGVQTLVSVTSFDAITAGGLYVGAGTAAGSPDSAANAVVLHIPSNNANAAFQIAGRIGTINRLWMRRKQAGAWAAWVEVMTGSNVQTSATDATAGRLLSVGAFGVGATVSPVISNINDSSLVSGMYRTTLADTVSGAFPSGVTGDGRTGVLQVHRLDGGSLLQSWRQIFSDAVWERRFTTAAWTPWRRVWDGVSADYSATTNGYQRLPSGLILQWGGGATESGGSTAVVFPIAFPTAVHTVVVSDVAVALTAGNAHIISTHGETRTGFTALGTTFDGSIGPTQFKYFAVGS</sequence>
<reference evidence="2 3" key="1">
    <citation type="submission" date="2019-11" db="EMBL/GenBank/DDBJ databases">
        <authorList>
            <person name="Dong K."/>
        </authorList>
    </citation>
    <scope>NUCLEOTIDE SEQUENCE [LARGE SCALE GENOMIC DNA]</scope>
    <source>
        <strain evidence="2 3">NBRC 111993</strain>
    </source>
</reference>
<gene>
    <name evidence="2" type="ORF">GL286_13565</name>
</gene>
<dbReference type="Gene3D" id="2.60.40.3940">
    <property type="match status" value="1"/>
</dbReference>
<name>A0A6L6JC23_9RHOB</name>
<dbReference type="RefSeq" id="WP_155096115.1">
    <property type="nucleotide sequence ID" value="NZ_WMIE01000008.1"/>
</dbReference>
<dbReference type="Proteomes" id="UP000478183">
    <property type="component" value="Unassembled WGS sequence"/>
</dbReference>
<dbReference type="AlphaFoldDB" id="A0A6L6JC23"/>
<comment type="caution">
    <text evidence="2">The sequence shown here is derived from an EMBL/GenBank/DDBJ whole genome shotgun (WGS) entry which is preliminary data.</text>
</comment>
<accession>A0A6L6JC23</accession>
<dbReference type="OrthoDB" id="564699at2"/>
<evidence type="ECO:0000313" key="2">
    <source>
        <dbReference type="EMBL" id="MTH78755.1"/>
    </source>
</evidence>